<accession>A0ABD3PG21</accession>
<name>A0ABD3PG21_9STRA</name>
<evidence type="ECO:0000256" key="1">
    <source>
        <dbReference type="ARBA" id="ARBA00004141"/>
    </source>
</evidence>
<evidence type="ECO:0000256" key="2">
    <source>
        <dbReference type="ARBA" id="ARBA00022692"/>
    </source>
</evidence>
<keyword evidence="3 5" id="KW-1133">Transmembrane helix</keyword>
<protein>
    <recommendedName>
        <fullName evidence="6">TLC domain-containing protein</fullName>
    </recommendedName>
</protein>
<dbReference type="PANTHER" id="PTHR13439">
    <property type="entry name" value="CT120 PROTEIN"/>
    <property type="match status" value="1"/>
</dbReference>
<evidence type="ECO:0000259" key="6">
    <source>
        <dbReference type="Pfam" id="PF03798"/>
    </source>
</evidence>
<dbReference type="AlphaFoldDB" id="A0ABD3PG21"/>
<dbReference type="Proteomes" id="UP001516023">
    <property type="component" value="Unassembled WGS sequence"/>
</dbReference>
<evidence type="ECO:0000256" key="4">
    <source>
        <dbReference type="ARBA" id="ARBA00023136"/>
    </source>
</evidence>
<evidence type="ECO:0000256" key="3">
    <source>
        <dbReference type="ARBA" id="ARBA00022989"/>
    </source>
</evidence>
<feature type="domain" description="TLC" evidence="6">
    <location>
        <begin position="143"/>
        <end position="313"/>
    </location>
</feature>
<organism evidence="7 8">
    <name type="scientific">Cyclotella cryptica</name>
    <dbReference type="NCBI Taxonomy" id="29204"/>
    <lineage>
        <taxon>Eukaryota</taxon>
        <taxon>Sar</taxon>
        <taxon>Stramenopiles</taxon>
        <taxon>Ochrophyta</taxon>
        <taxon>Bacillariophyta</taxon>
        <taxon>Coscinodiscophyceae</taxon>
        <taxon>Thalassiosirophycidae</taxon>
        <taxon>Stephanodiscales</taxon>
        <taxon>Stephanodiscaceae</taxon>
        <taxon>Cyclotella</taxon>
    </lineage>
</organism>
<keyword evidence="4 5" id="KW-0472">Membrane</keyword>
<dbReference type="GO" id="GO:0016020">
    <property type="term" value="C:membrane"/>
    <property type="evidence" value="ECO:0007669"/>
    <property type="project" value="UniProtKB-SubCell"/>
</dbReference>
<feature type="transmembrane region" description="Helical" evidence="5">
    <location>
        <begin position="244"/>
        <end position="269"/>
    </location>
</feature>
<evidence type="ECO:0000313" key="8">
    <source>
        <dbReference type="Proteomes" id="UP001516023"/>
    </source>
</evidence>
<comment type="caution">
    <text evidence="7">The sequence shown here is derived from an EMBL/GenBank/DDBJ whole genome shotgun (WGS) entry which is preliminary data.</text>
</comment>
<reference evidence="7 8" key="1">
    <citation type="journal article" date="2020" name="G3 (Bethesda)">
        <title>Improved Reference Genome for Cyclotella cryptica CCMP332, a Model for Cell Wall Morphogenesis, Salinity Adaptation, and Lipid Production in Diatoms (Bacillariophyta).</title>
        <authorList>
            <person name="Roberts W.R."/>
            <person name="Downey K.M."/>
            <person name="Ruck E.C."/>
            <person name="Traller J.C."/>
            <person name="Alverson A.J."/>
        </authorList>
    </citation>
    <scope>NUCLEOTIDE SEQUENCE [LARGE SCALE GENOMIC DNA]</scope>
    <source>
        <strain evidence="7 8">CCMP332</strain>
    </source>
</reference>
<gene>
    <name evidence="7" type="ORF">HJC23_010635</name>
</gene>
<comment type="subcellular location">
    <subcellularLocation>
        <location evidence="1">Membrane</location>
        <topology evidence="1">Multi-pass membrane protein</topology>
    </subcellularLocation>
</comment>
<feature type="transmembrane region" description="Helical" evidence="5">
    <location>
        <begin position="204"/>
        <end position="224"/>
    </location>
</feature>
<dbReference type="InterPro" id="IPR050846">
    <property type="entry name" value="TLCD"/>
</dbReference>
<feature type="transmembrane region" description="Helical" evidence="5">
    <location>
        <begin position="52"/>
        <end position="77"/>
    </location>
</feature>
<sequence>MCRPTNSTTSLPHRPSRLLLTHDSFVFNDDHKQTQEHSTSNPYLHGLGGPSLLSTILTVAFFVSLLFAWEYVAFLLISQVAHVDPLLQNKVNRQIIARHVAVDFSSLVYCAYLAVTYRHACRDLLHASPFGGVKRADSMREEDFEKRVFRYHPGAQRLMVIFFVYQVKNMYDSLYWDDGLEFVAHHILAGMAAWGGMFPGCLHFYALFYFGFSEISTAILALLANFDPQHGIVGLDEVFPKTKLVLGGLFVISFIVCRMIVWPYVTYYFAKDTLRAIKSDSRLAEGRRGYLWAIFYCCAGLSAIQILFLYMIIVTGKEEIGKLMS</sequence>
<dbReference type="EMBL" id="JABMIG020000183">
    <property type="protein sequence ID" value="KAL3787018.1"/>
    <property type="molecule type" value="Genomic_DNA"/>
</dbReference>
<dbReference type="Pfam" id="PF03798">
    <property type="entry name" value="TRAM_LAG1_CLN8"/>
    <property type="match status" value="1"/>
</dbReference>
<keyword evidence="2 5" id="KW-0812">Transmembrane</keyword>
<dbReference type="PANTHER" id="PTHR13439:SF4">
    <property type="entry name" value="TLC DOMAIN-CONTAINING PROTEIN"/>
    <property type="match status" value="1"/>
</dbReference>
<keyword evidence="8" id="KW-1185">Reference proteome</keyword>
<feature type="transmembrane region" description="Helical" evidence="5">
    <location>
        <begin position="290"/>
        <end position="313"/>
    </location>
</feature>
<evidence type="ECO:0000256" key="5">
    <source>
        <dbReference type="SAM" id="Phobius"/>
    </source>
</evidence>
<proteinExistence type="predicted"/>
<dbReference type="InterPro" id="IPR006634">
    <property type="entry name" value="TLC-dom"/>
</dbReference>
<evidence type="ECO:0000313" key="7">
    <source>
        <dbReference type="EMBL" id="KAL3787018.1"/>
    </source>
</evidence>